<feature type="transmembrane region" description="Helical" evidence="11">
    <location>
        <begin position="198"/>
        <end position="215"/>
    </location>
</feature>
<evidence type="ECO:0000256" key="2">
    <source>
        <dbReference type="ARBA" id="ARBA00022670"/>
    </source>
</evidence>
<dbReference type="GO" id="GO:0004222">
    <property type="term" value="F:metalloendopeptidase activity"/>
    <property type="evidence" value="ECO:0007669"/>
    <property type="project" value="InterPro"/>
</dbReference>
<dbReference type="GO" id="GO:0046872">
    <property type="term" value="F:metal ion binding"/>
    <property type="evidence" value="ECO:0007669"/>
    <property type="project" value="UniProtKB-KW"/>
</dbReference>
<feature type="transmembrane region" description="Helical" evidence="11">
    <location>
        <begin position="175"/>
        <end position="192"/>
    </location>
</feature>
<comment type="similarity">
    <text evidence="10">Belongs to the peptidase M48 family.</text>
</comment>
<keyword evidence="5 10" id="KW-0378">Hydrolase</keyword>
<keyword evidence="4" id="KW-0479">Metal-binding</keyword>
<dbReference type="Pfam" id="PF01435">
    <property type="entry name" value="Peptidase_M48"/>
    <property type="match status" value="1"/>
</dbReference>
<dbReference type="InterPro" id="IPR001915">
    <property type="entry name" value="Peptidase_M48"/>
</dbReference>
<accession>A0A2N8PEW8</accession>
<dbReference type="PANTHER" id="PTHR43221">
    <property type="entry name" value="PROTEASE HTPX"/>
    <property type="match status" value="1"/>
</dbReference>
<keyword evidence="2 10" id="KW-0645">Protease</keyword>
<keyword evidence="8 10" id="KW-0482">Metalloprotease</keyword>
<evidence type="ECO:0000256" key="10">
    <source>
        <dbReference type="RuleBase" id="RU003983"/>
    </source>
</evidence>
<evidence type="ECO:0000313" key="13">
    <source>
        <dbReference type="EMBL" id="PNE39551.1"/>
    </source>
</evidence>
<evidence type="ECO:0000256" key="8">
    <source>
        <dbReference type="ARBA" id="ARBA00023049"/>
    </source>
</evidence>
<reference evidence="14" key="1">
    <citation type="submission" date="2015-09" db="EMBL/GenBank/DDBJ databases">
        <authorList>
            <person name="Graham D.E."/>
            <person name="Mahan K.M."/>
            <person name="Klingeman D.M."/>
            <person name="Fida T."/>
            <person name="Giannone R.J."/>
            <person name="Hettich R.L."/>
            <person name="Parry R.J."/>
            <person name="Spain J.C."/>
        </authorList>
    </citation>
    <scope>NUCLEOTIDE SEQUENCE [LARGE SCALE GENOMIC DNA]</scope>
    <source>
        <strain evidence="14">JCM 4701</strain>
    </source>
</reference>
<evidence type="ECO:0000256" key="6">
    <source>
        <dbReference type="ARBA" id="ARBA00022833"/>
    </source>
</evidence>
<evidence type="ECO:0000256" key="4">
    <source>
        <dbReference type="ARBA" id="ARBA00022723"/>
    </source>
</evidence>
<dbReference type="GO" id="GO:0006508">
    <property type="term" value="P:proteolysis"/>
    <property type="evidence" value="ECO:0007669"/>
    <property type="project" value="UniProtKB-KW"/>
</dbReference>
<keyword evidence="14" id="KW-1185">Reference proteome</keyword>
<evidence type="ECO:0000256" key="7">
    <source>
        <dbReference type="ARBA" id="ARBA00022989"/>
    </source>
</evidence>
<gene>
    <name evidence="13" type="ORF">AOB60_26625</name>
</gene>
<dbReference type="Gene3D" id="3.30.2010.10">
    <property type="entry name" value="Metalloproteases ('zincins'), catalytic domain"/>
    <property type="match status" value="1"/>
</dbReference>
<keyword evidence="6 10" id="KW-0862">Zinc</keyword>
<protein>
    <submittedName>
        <fullName evidence="13">Peptidase</fullName>
    </submittedName>
</protein>
<keyword evidence="7 11" id="KW-1133">Transmembrane helix</keyword>
<dbReference type="PANTHER" id="PTHR43221:SF2">
    <property type="entry name" value="PROTEASE HTPX HOMOLOG"/>
    <property type="match status" value="1"/>
</dbReference>
<proteinExistence type="inferred from homology"/>
<evidence type="ECO:0000256" key="1">
    <source>
        <dbReference type="ARBA" id="ARBA00022475"/>
    </source>
</evidence>
<name>A0A2N8PEW8_STRNR</name>
<keyword evidence="1" id="KW-1003">Cell membrane</keyword>
<evidence type="ECO:0000256" key="9">
    <source>
        <dbReference type="ARBA" id="ARBA00023136"/>
    </source>
</evidence>
<feature type="domain" description="Peptidase M48" evidence="12">
    <location>
        <begin position="74"/>
        <end position="297"/>
    </location>
</feature>
<evidence type="ECO:0000256" key="11">
    <source>
        <dbReference type="SAM" id="Phobius"/>
    </source>
</evidence>
<dbReference type="Proteomes" id="UP000236047">
    <property type="component" value="Unassembled WGS sequence"/>
</dbReference>
<comment type="cofactor">
    <cofactor evidence="10">
        <name>Zn(2+)</name>
        <dbReference type="ChEBI" id="CHEBI:29105"/>
    </cofactor>
    <text evidence="10">Binds 1 zinc ion per subunit.</text>
</comment>
<sequence length="304" mass="33109">MVQLLLQLPSFLASLVIVVVLAQLLFPGMGWVGGLLWLVSGAMAFHRPTERALARHLLNLRHPTPRELSRLEPLWRAVTARTGVEGRAYELWIEDSDHLNALAAAGHIVGVTRFSLEQLSDGQLAAVLAHELGHHVRGHAWSSLLGQWYAVPGRLAWAVVRKLIRLVTVIGHGRMGFWAAVLFLVAGTAVLLVALEYWFVTLTLAAAPYLLAAVTRRAEVRADHHAAAAGFGPMLAEVLHMMQAADRESGPVTASALSGCGRTAAMGTRTPARGRAQGILGRLLSTHPDYHTRLHHLAPYLKQR</sequence>
<evidence type="ECO:0000313" key="14">
    <source>
        <dbReference type="Proteomes" id="UP000236047"/>
    </source>
</evidence>
<comment type="caution">
    <text evidence="13">The sequence shown here is derived from an EMBL/GenBank/DDBJ whole genome shotgun (WGS) entry which is preliminary data.</text>
</comment>
<dbReference type="AlphaFoldDB" id="A0A2N8PEW8"/>
<evidence type="ECO:0000256" key="3">
    <source>
        <dbReference type="ARBA" id="ARBA00022692"/>
    </source>
</evidence>
<keyword evidence="9 11" id="KW-0472">Membrane</keyword>
<dbReference type="InterPro" id="IPR050083">
    <property type="entry name" value="HtpX_protease"/>
</dbReference>
<organism evidence="13 14">
    <name type="scientific">Streptomyces noursei</name>
    <name type="common">Streptomyces albulus</name>
    <dbReference type="NCBI Taxonomy" id="1971"/>
    <lineage>
        <taxon>Bacteria</taxon>
        <taxon>Bacillati</taxon>
        <taxon>Actinomycetota</taxon>
        <taxon>Actinomycetes</taxon>
        <taxon>Kitasatosporales</taxon>
        <taxon>Streptomycetaceae</taxon>
        <taxon>Streptomyces</taxon>
    </lineage>
</organism>
<keyword evidence="3 11" id="KW-0812">Transmembrane</keyword>
<feature type="transmembrane region" description="Helical" evidence="11">
    <location>
        <begin position="12"/>
        <end position="39"/>
    </location>
</feature>
<evidence type="ECO:0000259" key="12">
    <source>
        <dbReference type="Pfam" id="PF01435"/>
    </source>
</evidence>
<dbReference type="EMBL" id="LJSN01000003">
    <property type="protein sequence ID" value="PNE39551.1"/>
    <property type="molecule type" value="Genomic_DNA"/>
</dbReference>
<evidence type="ECO:0000256" key="5">
    <source>
        <dbReference type="ARBA" id="ARBA00022801"/>
    </source>
</evidence>